<dbReference type="PROSITE" id="PS51318">
    <property type="entry name" value="TAT"/>
    <property type="match status" value="1"/>
</dbReference>
<evidence type="ECO:0000313" key="3">
    <source>
        <dbReference type="Proteomes" id="UP001165586"/>
    </source>
</evidence>
<name>A0ABT2H4M0_9MICO</name>
<proteinExistence type="predicted"/>
<gene>
    <name evidence="2" type="ORF">N1032_14130</name>
</gene>
<evidence type="ECO:0000256" key="1">
    <source>
        <dbReference type="SAM" id="SignalP"/>
    </source>
</evidence>
<dbReference type="PANTHER" id="PTHR30032:SF8">
    <property type="entry name" value="GERMINATION-SPECIFIC N-ACETYLMURAMOYL-L-ALANINE AMIDASE"/>
    <property type="match status" value="1"/>
</dbReference>
<feature type="chain" id="PRO_5047529732" evidence="1">
    <location>
        <begin position="39"/>
        <end position="789"/>
    </location>
</feature>
<dbReference type="Gene3D" id="3.30.300.50">
    <property type="match status" value="1"/>
</dbReference>
<dbReference type="PANTHER" id="PTHR30032">
    <property type="entry name" value="N-ACETYLMURAMOYL-L-ALANINE AMIDASE-RELATED"/>
    <property type="match status" value="1"/>
</dbReference>
<organism evidence="2 3">
    <name type="scientific">Herbiconiux daphne</name>
    <dbReference type="NCBI Taxonomy" id="2970914"/>
    <lineage>
        <taxon>Bacteria</taxon>
        <taxon>Bacillati</taxon>
        <taxon>Actinomycetota</taxon>
        <taxon>Actinomycetes</taxon>
        <taxon>Micrococcales</taxon>
        <taxon>Microbacteriaceae</taxon>
        <taxon>Herbiconiux</taxon>
    </lineage>
</organism>
<comment type="caution">
    <text evidence="2">The sequence shown here is derived from an EMBL/GenBank/DDBJ whole genome shotgun (WGS) entry which is preliminary data.</text>
</comment>
<dbReference type="InterPro" id="IPR006311">
    <property type="entry name" value="TAT_signal"/>
</dbReference>
<dbReference type="CDD" id="cd21112">
    <property type="entry name" value="alphaLP-like"/>
    <property type="match status" value="1"/>
</dbReference>
<dbReference type="InterPro" id="IPR043504">
    <property type="entry name" value="Peptidase_S1_PA_chymotrypsin"/>
</dbReference>
<dbReference type="InterPro" id="IPR013783">
    <property type="entry name" value="Ig-like_fold"/>
</dbReference>
<dbReference type="EMBL" id="JANLCJ010000005">
    <property type="protein sequence ID" value="MCS5734879.1"/>
    <property type="molecule type" value="Genomic_DNA"/>
</dbReference>
<accession>A0ABT2H4M0</accession>
<protein>
    <submittedName>
        <fullName evidence="2">Cell wall-binding repeat-containing protein</fullName>
    </submittedName>
</protein>
<dbReference type="Pfam" id="PF04122">
    <property type="entry name" value="CW_binding_2"/>
    <property type="match status" value="3"/>
</dbReference>
<evidence type="ECO:0000313" key="2">
    <source>
        <dbReference type="EMBL" id="MCS5734879.1"/>
    </source>
</evidence>
<keyword evidence="3" id="KW-1185">Reference proteome</keyword>
<keyword evidence="1" id="KW-0732">Signal</keyword>
<feature type="signal peptide" evidence="1">
    <location>
        <begin position="1"/>
        <end position="38"/>
    </location>
</feature>
<reference evidence="2" key="1">
    <citation type="submission" date="2022-08" db="EMBL/GenBank/DDBJ databases">
        <authorList>
            <person name="Deng Y."/>
            <person name="Han X.-F."/>
            <person name="Zhang Y.-Q."/>
        </authorList>
    </citation>
    <scope>NUCLEOTIDE SEQUENCE</scope>
    <source>
        <strain evidence="2">CPCC 203386</strain>
    </source>
</reference>
<dbReference type="InterPro" id="IPR035070">
    <property type="entry name" value="Streptogrisin_prodomain"/>
</dbReference>
<dbReference type="InterPro" id="IPR009003">
    <property type="entry name" value="Peptidase_S1_PA"/>
</dbReference>
<dbReference type="InterPro" id="IPR007253">
    <property type="entry name" value="Cell_wall-bd_2"/>
</dbReference>
<dbReference type="InterPro" id="IPR051922">
    <property type="entry name" value="Bact_Sporulation_Assoc"/>
</dbReference>
<dbReference type="SUPFAM" id="SSF50494">
    <property type="entry name" value="Trypsin-like serine proteases"/>
    <property type="match status" value="1"/>
</dbReference>
<dbReference type="Proteomes" id="UP001165586">
    <property type="component" value="Unassembled WGS sequence"/>
</dbReference>
<sequence length="789" mass="80262">MRSLSSRPRRRGLRSLAVVAFAAAALVVASGLSGPAAAATAADEPPIEVAPTELPRMSDYPAAEFLSEAAELPGELATAVERDLGETPEEYLARANAAADASDVVEALQASGMNLLGSRLEGTTLVVNVANDTDAATVQSLGATAEVGEPPATDYSDRHLEALADIVGGQGFQFLAEGYTWVCSVGFTGRYKAYPQLQFVTSGHCIEPDHADGTYYYESKQSSAGSTPSRGGIIGAPIADQYKFGGGADVGAVGVSPAWGTQPTVSTWGGGAGALGDGNPVTVTDLTTGVVGSPMCKSGRTTGWTCGEILVVNESYPVYNRAGVPQFVNLTLTDVCALPGDSGSAAMIGNSAFGLGSAGDWVNNCDRASQPNAITAFFPLLTTDGSPSVATALPTFELGVQLAQPTYVRPSFVGDTIRGTLQNAGPRHRVVVTIDGTAYSVTPGAGGQWSLPIPAALQTGKHTFTVGSHWGDVTDSPVVSDSYELLPTRPTVERVDGATRYDVAVKISQRSYPGTAPVVYVAAGSNYPDALSAAPAAVKQGGPLLLTPGDQLLPVVSAEIARLKPAKLVVVGGAFSVNDAVFAQLAALVPDATRIAGDDRFAASRAVAAFAFGTTAKSFVATGTNFPDALSVSSAASSQRVPIVLVNGPGAASAGQATLDLFRAMGTTQTTIAGGPNSVSTGVENSLAVLGPVTRLTGSDRFTASQAINRAAYSTSSTIYLATGLNYPDALAGGALAGKGNAPLYIVPTDCVPRGVIADISAMKASKVVLLGGVNSLNASVASLSACSW</sequence>
<dbReference type="Gene3D" id="2.40.10.10">
    <property type="entry name" value="Trypsin-like serine proteases"/>
    <property type="match status" value="2"/>
</dbReference>
<dbReference type="Gene3D" id="2.60.40.10">
    <property type="entry name" value="Immunoglobulins"/>
    <property type="match status" value="1"/>
</dbReference>
<dbReference type="RefSeq" id="WP_259539784.1">
    <property type="nucleotide sequence ID" value="NZ_JANLCJ010000005.1"/>
</dbReference>